<dbReference type="RefSeq" id="WP_170264214.1">
    <property type="nucleotide sequence ID" value="NZ_JABELX010000004.1"/>
</dbReference>
<protein>
    <submittedName>
        <fullName evidence="2">DoxX family protein</fullName>
    </submittedName>
</protein>
<feature type="transmembrane region" description="Helical" evidence="1">
    <location>
        <begin position="189"/>
        <end position="217"/>
    </location>
</feature>
<keyword evidence="1" id="KW-0472">Membrane</keyword>
<feature type="transmembrane region" description="Helical" evidence="1">
    <location>
        <begin position="88"/>
        <end position="111"/>
    </location>
</feature>
<evidence type="ECO:0000256" key="1">
    <source>
        <dbReference type="SAM" id="Phobius"/>
    </source>
</evidence>
<feature type="transmembrane region" description="Helical" evidence="1">
    <location>
        <begin position="273"/>
        <end position="295"/>
    </location>
</feature>
<feature type="transmembrane region" description="Helical" evidence="1">
    <location>
        <begin position="17"/>
        <end position="40"/>
    </location>
</feature>
<dbReference type="Proteomes" id="UP000586827">
    <property type="component" value="Unassembled WGS sequence"/>
</dbReference>
<dbReference type="EMBL" id="JABELX010000004">
    <property type="protein sequence ID" value="NNH70510.1"/>
    <property type="molecule type" value="Genomic_DNA"/>
</dbReference>
<feature type="transmembrane region" description="Helical" evidence="1">
    <location>
        <begin position="224"/>
        <end position="242"/>
    </location>
</feature>
<reference evidence="2 3" key="1">
    <citation type="submission" date="2020-05" db="EMBL/GenBank/DDBJ databases">
        <title>MicrobeNet Type strains.</title>
        <authorList>
            <person name="Nicholson A.C."/>
        </authorList>
    </citation>
    <scope>NUCLEOTIDE SEQUENCE [LARGE SCALE GENOMIC DNA]</scope>
    <source>
        <strain evidence="2 3">JCM 3224</strain>
    </source>
</reference>
<evidence type="ECO:0000313" key="3">
    <source>
        <dbReference type="Proteomes" id="UP000586827"/>
    </source>
</evidence>
<keyword evidence="1" id="KW-1133">Transmembrane helix</keyword>
<organism evidence="2 3">
    <name type="scientific">Nocardia uniformis</name>
    <dbReference type="NCBI Taxonomy" id="53432"/>
    <lineage>
        <taxon>Bacteria</taxon>
        <taxon>Bacillati</taxon>
        <taxon>Actinomycetota</taxon>
        <taxon>Actinomycetes</taxon>
        <taxon>Mycobacteriales</taxon>
        <taxon>Nocardiaceae</taxon>
        <taxon>Nocardia</taxon>
    </lineage>
</organism>
<keyword evidence="1" id="KW-0812">Transmembrane</keyword>
<gene>
    <name evidence="2" type="ORF">HLB23_11655</name>
</gene>
<comment type="caution">
    <text evidence="2">The sequence shown here is derived from an EMBL/GenBank/DDBJ whole genome shotgun (WGS) entry which is preliminary data.</text>
</comment>
<accession>A0A849C255</accession>
<evidence type="ECO:0000313" key="2">
    <source>
        <dbReference type="EMBL" id="NNH70510.1"/>
    </source>
</evidence>
<proteinExistence type="predicted"/>
<feature type="transmembrane region" description="Helical" evidence="1">
    <location>
        <begin position="123"/>
        <end position="143"/>
    </location>
</feature>
<keyword evidence="3" id="KW-1185">Reference proteome</keyword>
<name>A0A849C255_9NOCA</name>
<sequence>MVEPSVPAERWHPITRVLFRFGFVYLGVGTAGQWLVLALLRTFGAPHEWVVATWKWWALYPLNDWVAERVFGIETALSYAETGSGDTVAHWVSTFTWLVVSVLIAAVWSVLDRRRWEYVRLHGWLRLVVRFALVASLLLYGVIKVLPSQMTFALYRLVQPFGDMSPMSVLWSQTAASEPYEIVLGCAEVAAALLLLVPVTSTAGAVLAVVALAQVFLVNLAYDVPVKIFSFHLLVLAALLLVPEARRLAAAFAGKAVLARKAPPLLPSTRGTWALVAGQGLLGLWLVIATVMEGWDAWHLYGNAREKSPLYGIWNVTEYSIAGQAIPALVSTEPQPASPNLASERLRRIIFDTQHGIHVQRMDDSLLSLPATVDPDGRTVTVTRDLQGQWKLADLTFERPTPERLLLVGQLAGRSVRMHLELVSLDRFRQLNRGFHWVQEAPYLL</sequence>
<dbReference type="AlphaFoldDB" id="A0A849C255"/>